<feature type="domain" description="Carboxylesterase type B" evidence="4">
    <location>
        <begin position="220"/>
        <end position="540"/>
    </location>
</feature>
<dbReference type="GO" id="GO:0052689">
    <property type="term" value="F:carboxylic ester hydrolase activity"/>
    <property type="evidence" value="ECO:0007669"/>
    <property type="project" value="TreeGrafter"/>
</dbReference>
<dbReference type="ESTHER" id="cormm-g3jf78">
    <property type="family name" value="Fungal_carboxylesterase_lipase"/>
</dbReference>
<evidence type="ECO:0000256" key="3">
    <source>
        <dbReference type="RuleBase" id="RU361235"/>
    </source>
</evidence>
<dbReference type="EC" id="3.1.1.-" evidence="3"/>
<dbReference type="InParanoid" id="G3JF78"/>
<evidence type="ECO:0000313" key="6">
    <source>
        <dbReference type="Proteomes" id="UP000001610"/>
    </source>
</evidence>
<keyword evidence="2 3" id="KW-0378">Hydrolase</keyword>
<keyword evidence="6" id="KW-1185">Reference proteome</keyword>
<dbReference type="EMBL" id="JH126401">
    <property type="protein sequence ID" value="EGX93518.1"/>
    <property type="molecule type" value="Genomic_DNA"/>
</dbReference>
<proteinExistence type="inferred from homology"/>
<feature type="signal peptide" evidence="3">
    <location>
        <begin position="1"/>
        <end position="18"/>
    </location>
</feature>
<name>G3JF78_CORMM</name>
<dbReference type="InterPro" id="IPR019826">
    <property type="entry name" value="Carboxylesterase_B_AS"/>
</dbReference>
<accession>G3JF78</accession>
<organism evidence="5 6">
    <name type="scientific">Cordyceps militaris (strain CM01)</name>
    <name type="common">Caterpillar fungus</name>
    <dbReference type="NCBI Taxonomy" id="983644"/>
    <lineage>
        <taxon>Eukaryota</taxon>
        <taxon>Fungi</taxon>
        <taxon>Dikarya</taxon>
        <taxon>Ascomycota</taxon>
        <taxon>Pezizomycotina</taxon>
        <taxon>Sordariomycetes</taxon>
        <taxon>Hypocreomycetidae</taxon>
        <taxon>Hypocreales</taxon>
        <taxon>Cordycipitaceae</taxon>
        <taxon>Cordyceps</taxon>
    </lineage>
</organism>
<dbReference type="PANTHER" id="PTHR43918:SF4">
    <property type="entry name" value="CARBOXYLIC ESTER HYDROLASE"/>
    <property type="match status" value="1"/>
</dbReference>
<dbReference type="OrthoDB" id="408631at2759"/>
<dbReference type="GeneID" id="18166913"/>
<dbReference type="InterPro" id="IPR002018">
    <property type="entry name" value="CarbesteraseB"/>
</dbReference>
<dbReference type="RefSeq" id="XP_006670101.1">
    <property type="nucleotide sequence ID" value="XM_006670038.1"/>
</dbReference>
<dbReference type="eggNOG" id="KOG4389">
    <property type="taxonomic scope" value="Eukaryota"/>
</dbReference>
<dbReference type="InterPro" id="IPR029058">
    <property type="entry name" value="AB_hydrolase_fold"/>
</dbReference>
<evidence type="ECO:0000256" key="1">
    <source>
        <dbReference type="ARBA" id="ARBA00005964"/>
    </source>
</evidence>
<dbReference type="Proteomes" id="UP000001610">
    <property type="component" value="Unassembled WGS sequence"/>
</dbReference>
<dbReference type="OMA" id="EWSKGGF"/>
<dbReference type="HOGENOM" id="CLU_006586_10_7_1"/>
<dbReference type="PROSITE" id="PS00122">
    <property type="entry name" value="CARBOXYLESTERASE_B_1"/>
    <property type="match status" value="1"/>
</dbReference>
<dbReference type="SUPFAM" id="SSF53474">
    <property type="entry name" value="alpha/beta-Hydrolases"/>
    <property type="match status" value="1"/>
</dbReference>
<protein>
    <recommendedName>
        <fullName evidence="3">Carboxylic ester hydrolase</fullName>
        <ecNumber evidence="3">3.1.1.-</ecNumber>
    </recommendedName>
</protein>
<dbReference type="Pfam" id="PF00135">
    <property type="entry name" value="COesterase"/>
    <property type="match status" value="2"/>
</dbReference>
<evidence type="ECO:0000256" key="2">
    <source>
        <dbReference type="ARBA" id="ARBA00022801"/>
    </source>
</evidence>
<keyword evidence="3" id="KW-0732">Signal</keyword>
<reference evidence="5 6" key="1">
    <citation type="journal article" date="2011" name="Genome Biol.">
        <title>Genome sequence of the insect pathogenic fungus Cordyceps militaris, a valued traditional Chinese medicine.</title>
        <authorList>
            <person name="Zheng P."/>
            <person name="Xia Y."/>
            <person name="Xiao G."/>
            <person name="Xiong C."/>
            <person name="Hu X."/>
            <person name="Zhang S."/>
            <person name="Zheng H."/>
            <person name="Huang Y."/>
            <person name="Zhou Y."/>
            <person name="Wang S."/>
            <person name="Zhao G.P."/>
            <person name="Liu X."/>
            <person name="St Leger R.J."/>
            <person name="Wang C."/>
        </authorList>
    </citation>
    <scope>NUCLEOTIDE SEQUENCE [LARGE SCALE GENOMIC DNA]</scope>
    <source>
        <strain evidence="5 6">CM01</strain>
    </source>
</reference>
<evidence type="ECO:0000259" key="4">
    <source>
        <dbReference type="Pfam" id="PF00135"/>
    </source>
</evidence>
<evidence type="ECO:0000313" key="5">
    <source>
        <dbReference type="EMBL" id="EGX93518.1"/>
    </source>
</evidence>
<dbReference type="KEGG" id="cmt:CCM_04892"/>
<feature type="chain" id="PRO_5005131669" description="Carboxylic ester hydrolase" evidence="3">
    <location>
        <begin position="19"/>
        <end position="565"/>
    </location>
</feature>
<dbReference type="Gene3D" id="3.40.50.1820">
    <property type="entry name" value="alpha/beta hydrolase"/>
    <property type="match status" value="1"/>
</dbReference>
<gene>
    <name evidence="5" type="ORF">CCM_04892</name>
</gene>
<feature type="domain" description="Carboxylesterase type B" evidence="4">
    <location>
        <begin position="32"/>
        <end position="192"/>
    </location>
</feature>
<dbReference type="InterPro" id="IPR050654">
    <property type="entry name" value="AChE-related_enzymes"/>
</dbReference>
<dbReference type="PANTHER" id="PTHR43918">
    <property type="entry name" value="ACETYLCHOLINESTERASE"/>
    <property type="match status" value="1"/>
</dbReference>
<comment type="similarity">
    <text evidence="1 3">Belongs to the type-B carboxylesterase/lipase family.</text>
</comment>
<dbReference type="VEuPathDB" id="FungiDB:CCM_04892"/>
<dbReference type="AlphaFoldDB" id="G3JF78"/>
<sequence>MLLRQLACIAAAFGPAFALPADTADCASTGAPLVRLDYATYRGTRVAGGAVDQFLGVRFARPPLGDLRWRAPQGPSFEDKVQDASKFGHLCIGSGWSPPGADVEGVSEDCLFANVFKPAHATPASKLPVWVFIQGGGYAGNFNGNFNGSGVIQQSGGNIVFVNFNYRVGVFGFLASENVRNDGALNAGLLDEQIHQPGMIFVLERWSDTSTNTDMFFAPQFGGDPKHVVIHGDSAGGGSVSYHMAAYGGNDKEDLFVAGIPESPFWPTQRTVDQMEFQYTRLLDDTECNSLDCLRKLDVHVLAKASFPLPFPGSHTGDPLPFWYWLPVIDGHFVQDHMYAQFMSGRFKRVPMLVGDDTNEGTYFAPNASTETEVLAFMRANYPRLKEWQLALVSIFYPKMDPMPKHAAYFPTAAAAYGDCTFTCVGNTMADAVTLFVGHDKAWNYHYNVEDPDQVAQGLGVPHIAEIGAIFGPDNVRGQEQKSQRTTNAAIVPVTMAYFTSFVQFLDPNKKRHPGSPVWKNWGATGGGQGQRLRLVTNNTVMESVPDDLLKKCELWKFLSGSMDV</sequence>